<sequence>MSIVGGMTCPRCGYVNREGEKKCKVSHYDFGRNDQLERQVLYSLPWVLNRSQKCKLSLNYIGTGGRLIITNDRLIFWGLRSYSAFGQTDFGLINISFLNDLGRIKLFADRSAGLRNGTYNGRLFSVEDAEVGKSLREVAAELGASAMCGCGLPL</sequence>
<dbReference type="Proteomes" id="UP000657075">
    <property type="component" value="Unassembled WGS sequence"/>
</dbReference>
<dbReference type="Proteomes" id="UP001060771">
    <property type="component" value="Chromosome"/>
</dbReference>
<proteinExistence type="predicted"/>
<keyword evidence="4" id="KW-1185">Reference proteome</keyword>
<dbReference type="EMBL" id="AP026830">
    <property type="protein sequence ID" value="BDR91223.1"/>
    <property type="molecule type" value="Genomic_DNA"/>
</dbReference>
<protein>
    <submittedName>
        <fullName evidence="2">Uncharacterized protein</fullName>
    </submittedName>
</protein>
<dbReference type="OrthoDB" id="387343at2157"/>
<reference evidence="4" key="3">
    <citation type="submission" date="2022-09" db="EMBL/GenBank/DDBJ databases">
        <title>Complete genome sequence of Vulcanisaeta souniana.</title>
        <authorList>
            <person name="Kato S."/>
            <person name="Itoh T."/>
            <person name="Ohkuma M."/>
        </authorList>
    </citation>
    <scope>NUCLEOTIDE SEQUENCE [LARGE SCALE GENOMIC DNA]</scope>
    <source>
        <strain evidence="4">JCM 11219</strain>
    </source>
</reference>
<reference evidence="2" key="1">
    <citation type="journal article" date="2014" name="Int. J. Syst. Evol. Microbiol.">
        <title>Complete genome sequence of Corynebacterium casei LMG S-19264T (=DSM 44701T), isolated from a smear-ripened cheese.</title>
        <authorList>
            <consortium name="US DOE Joint Genome Institute (JGI-PGF)"/>
            <person name="Walter F."/>
            <person name="Albersmeier A."/>
            <person name="Kalinowski J."/>
            <person name="Ruckert C."/>
        </authorList>
    </citation>
    <scope>NUCLEOTIDE SEQUENCE</scope>
    <source>
        <strain evidence="2">JCM 11219</strain>
    </source>
</reference>
<dbReference type="GeneID" id="76205867"/>
<accession>A0A830E6A1</accession>
<evidence type="ECO:0000313" key="2">
    <source>
        <dbReference type="EMBL" id="GGI86794.1"/>
    </source>
</evidence>
<dbReference type="EMBL" id="BMNM01000015">
    <property type="protein sequence ID" value="GGI86794.1"/>
    <property type="molecule type" value="Genomic_DNA"/>
</dbReference>
<name>A0A830E6A1_9CREN</name>
<dbReference type="AlphaFoldDB" id="A0A830E6A1"/>
<evidence type="ECO:0000313" key="3">
    <source>
        <dbReference type="Proteomes" id="UP000657075"/>
    </source>
</evidence>
<evidence type="ECO:0000313" key="4">
    <source>
        <dbReference type="Proteomes" id="UP001060771"/>
    </source>
</evidence>
<dbReference type="RefSeq" id="WP_054844744.1">
    <property type="nucleotide sequence ID" value="NZ_AP026830.1"/>
</dbReference>
<organism evidence="2 3">
    <name type="scientific">Vulcanisaeta souniana JCM 11219</name>
    <dbReference type="NCBI Taxonomy" id="1293586"/>
    <lineage>
        <taxon>Archaea</taxon>
        <taxon>Thermoproteota</taxon>
        <taxon>Thermoprotei</taxon>
        <taxon>Thermoproteales</taxon>
        <taxon>Thermoproteaceae</taxon>
        <taxon>Vulcanisaeta</taxon>
    </lineage>
</organism>
<gene>
    <name evidence="2" type="ORF">GCM10007112_24660</name>
    <name evidence="1" type="ORF">Vsou_03160</name>
</gene>
<evidence type="ECO:0000313" key="1">
    <source>
        <dbReference type="EMBL" id="BDR91223.1"/>
    </source>
</evidence>
<reference evidence="1" key="4">
    <citation type="journal article" date="2023" name="Microbiol. Resour. Announc.">
        <title>Complete Genome Sequence of Vulcanisaeta souniana Strain IC-059, a Hyperthermophilic Archaeon Isolated from Hot Spring Water in Japan.</title>
        <authorList>
            <person name="Kato S."/>
            <person name="Itoh T."/>
            <person name="Wu L."/>
            <person name="Ma J."/>
            <person name="Ohkuma M."/>
        </authorList>
    </citation>
    <scope>NUCLEOTIDE SEQUENCE</scope>
    <source>
        <strain evidence="1">JCM 11219</strain>
    </source>
</reference>
<reference evidence="2" key="2">
    <citation type="submission" date="2020-09" db="EMBL/GenBank/DDBJ databases">
        <authorList>
            <person name="Sun Q."/>
            <person name="Ohkuma M."/>
        </authorList>
    </citation>
    <scope>NUCLEOTIDE SEQUENCE</scope>
    <source>
        <strain evidence="2">JCM 11219</strain>
    </source>
</reference>